<proteinExistence type="predicted"/>
<sequence length="255" mass="27972">MKKFIVLLTFLYTGVLFPQGTSGTAAKHEYRTLIDLPSAGILEKGFAGISFDIMPYGVVISKLEVGVFDNFSFGISYGGSNIIGAGKVDWYSLPAINVRLRLVDETENMPAVTIGFDSQGKGLYTKSLERYQIKSPGFFAAVSKNYQFMGYLSVHGIVNYSLEREDNDKDLNLGFGIEKTLGANFSLIGEYDFAINDNTGNSLGDGTGYLNMGVRWSVDGGLTIGVNLRDLLDNKKFTSSKADRGIYVEFIKSLF</sequence>
<reference evidence="1 2" key="1">
    <citation type="journal article" date="2013" name="PLoS ONE">
        <title>Genomic analysis of Melioribacter roseus, facultatively anaerobic organotrophic bacterium representing a novel deep lineage within Bacteriodetes/Chlorobi group.</title>
        <authorList>
            <person name="Kadnikov V.V."/>
            <person name="Mardanov A.V."/>
            <person name="Podosokorskaya O.A."/>
            <person name="Gavrilov S.N."/>
            <person name="Kublanov I.V."/>
            <person name="Beletsky A.V."/>
            <person name="Bonch-Osmolovskaya E.A."/>
            <person name="Ravin N.V."/>
        </authorList>
    </citation>
    <scope>NUCLEOTIDE SEQUENCE [LARGE SCALE GENOMIC DNA]</scope>
    <source>
        <strain evidence="2">JCM 17771 / P3M-2</strain>
    </source>
</reference>
<dbReference type="Proteomes" id="UP000009011">
    <property type="component" value="Chromosome"/>
</dbReference>
<dbReference type="STRING" id="1191523.MROS_2050"/>
<name>I7A5V9_MELRP</name>
<organism evidence="1 2">
    <name type="scientific">Melioribacter roseus (strain DSM 23840 / JCM 17771 / VKM B-2668 / P3M-2)</name>
    <dbReference type="NCBI Taxonomy" id="1191523"/>
    <lineage>
        <taxon>Bacteria</taxon>
        <taxon>Pseudomonadati</taxon>
        <taxon>Ignavibacteriota</taxon>
        <taxon>Ignavibacteria</taxon>
        <taxon>Ignavibacteriales</taxon>
        <taxon>Melioribacteraceae</taxon>
        <taxon>Melioribacter</taxon>
    </lineage>
</organism>
<keyword evidence="2" id="KW-1185">Reference proteome</keyword>
<dbReference type="EMBL" id="CP003557">
    <property type="protein sequence ID" value="AFN75281.1"/>
    <property type="molecule type" value="Genomic_DNA"/>
</dbReference>
<protein>
    <submittedName>
        <fullName evidence="1">Uncharacterized protein</fullName>
    </submittedName>
</protein>
<dbReference type="eggNOG" id="ENOG5030BZT">
    <property type="taxonomic scope" value="Bacteria"/>
</dbReference>
<dbReference type="AlphaFoldDB" id="I7A5V9"/>
<dbReference type="RefSeq" id="WP_014856713.1">
    <property type="nucleotide sequence ID" value="NC_018178.1"/>
</dbReference>
<dbReference type="HOGENOM" id="CLU_1089068_0_0_10"/>
<gene>
    <name evidence="1" type="ordered locus">MROS_2050</name>
</gene>
<evidence type="ECO:0000313" key="1">
    <source>
        <dbReference type="EMBL" id="AFN75281.1"/>
    </source>
</evidence>
<accession>I7A5V9</accession>
<evidence type="ECO:0000313" key="2">
    <source>
        <dbReference type="Proteomes" id="UP000009011"/>
    </source>
</evidence>
<dbReference type="KEGG" id="mro:MROS_2050"/>
<dbReference type="OrthoDB" id="9778182at2"/>